<dbReference type="Proteomes" id="UP001221328">
    <property type="component" value="Unassembled WGS sequence"/>
</dbReference>
<comment type="caution">
    <text evidence="1">The sequence shown here is derived from an EMBL/GenBank/DDBJ whole genome shotgun (WGS) entry which is preliminary data.</text>
</comment>
<dbReference type="RefSeq" id="WP_272177055.1">
    <property type="nucleotide sequence ID" value="NZ_JAQOSK010000011.1"/>
</dbReference>
<evidence type="ECO:0000313" key="2">
    <source>
        <dbReference type="Proteomes" id="UP001221328"/>
    </source>
</evidence>
<organism evidence="1 2">
    <name type="scientific">Streptomyces gilvifuscus</name>
    <dbReference type="NCBI Taxonomy" id="1550617"/>
    <lineage>
        <taxon>Bacteria</taxon>
        <taxon>Bacillati</taxon>
        <taxon>Actinomycetota</taxon>
        <taxon>Actinomycetes</taxon>
        <taxon>Kitasatosporales</taxon>
        <taxon>Streptomycetaceae</taxon>
        <taxon>Streptomyces</taxon>
    </lineage>
</organism>
<proteinExistence type="predicted"/>
<protein>
    <submittedName>
        <fullName evidence="1">Uncharacterized protein</fullName>
    </submittedName>
</protein>
<evidence type="ECO:0000313" key="1">
    <source>
        <dbReference type="EMBL" id="MDC2958155.1"/>
    </source>
</evidence>
<dbReference type="EMBL" id="JAQOSK010000011">
    <property type="protein sequence ID" value="MDC2958155.1"/>
    <property type="molecule type" value="Genomic_DNA"/>
</dbReference>
<name>A0ABT5G004_9ACTN</name>
<sequence>MAISSASFVLAWQAKDDTDELRAKDTREAQIKQITYSIENSEKGIYVTNPSSAPIRDVVVRLAYAQNQYRYVTLKTLEACTRWELTDANLKVANPKLPPLPGGASEFISGSNDAALEISLTDARGEVWTLWRRPYRSGGYWETNYNTDHQTGSFVQNKTTLPSTSWKTLEGCTV</sequence>
<keyword evidence="2" id="KW-1185">Reference proteome</keyword>
<reference evidence="1 2" key="1">
    <citation type="journal article" date="2015" name="Int. J. Syst. Evol. Microbiol.">
        <title>Streptomyces gilvifuscus sp. nov., an actinomycete that produces antibacterial compounds isolated from soil.</title>
        <authorList>
            <person name="Nguyen T.M."/>
            <person name="Kim J."/>
        </authorList>
    </citation>
    <scope>NUCLEOTIDE SEQUENCE [LARGE SCALE GENOMIC DNA]</scope>
    <source>
        <strain evidence="1 2">T113</strain>
    </source>
</reference>
<accession>A0ABT5G004</accession>
<gene>
    <name evidence="1" type="ORF">PO587_27285</name>
</gene>